<dbReference type="PROSITE" id="PS50887">
    <property type="entry name" value="GGDEF"/>
    <property type="match status" value="1"/>
</dbReference>
<dbReference type="Pfam" id="PF00563">
    <property type="entry name" value="EAL"/>
    <property type="match status" value="1"/>
</dbReference>
<dbReference type="Gene3D" id="3.30.70.270">
    <property type="match status" value="1"/>
</dbReference>
<keyword evidence="1" id="KW-1133">Transmembrane helix</keyword>
<dbReference type="PROSITE" id="PS50883">
    <property type="entry name" value="EAL"/>
    <property type="match status" value="1"/>
</dbReference>
<keyword evidence="1" id="KW-0812">Transmembrane</keyword>
<evidence type="ECO:0000313" key="5">
    <source>
        <dbReference type="Proteomes" id="UP001249020"/>
    </source>
</evidence>
<dbReference type="SUPFAM" id="SSF55073">
    <property type="entry name" value="Nucleotide cyclase"/>
    <property type="match status" value="1"/>
</dbReference>
<feature type="transmembrane region" description="Helical" evidence="1">
    <location>
        <begin position="224"/>
        <end position="242"/>
    </location>
</feature>
<sequence length="695" mass="79074">MFSDTNVKAILAMILMTCLALASHKLGLMNISLSILDDENPTFVTHMLEGGVLEGELNQSNQQIESSCKKVDSNTFSMCGISIGLNPQMAENTEFNIQSGIDLSIYDNVELEIEYQSPNNESRLRFSLRNYNTEYSQPKDFVSLKFNSVIFDPKLEQTTVTVPFDSFRVEDWWIKEKNISFENAQFDIDNVVFIEIMPDDMSQEGVYSFVVKQVLFHGELIDELGLFQIILICWLVFIIILVSRQTKKLKHISNTDALTQLLNRRGITAWAERNGASFANRRKGYLFYFDIDGFKKVNDTHGHSIGDELLCELGKIVTAILLENDPKESNFAFARLAGDEFVILFNRLEKEQAERIADNIVNSLSAPIQINNRLIRVGLSMGLASFEPLIDTFEETLSQADSAMYCAKQDGKNRYRLFDEHVRDVIYRRKQIAENIRVASENGQFSMAYMPIFRSSDLYIHKVEVLLRCHSAALEGIGPDEFIPIAEEFGVIQNIDLLVIETTFRHMYRHQKVFNKSDLVVCINISAKELNNVKFASALKGLIKDYRINPQNVQLEITETSLVEIDEQSITILNEIRETGISLALDDFGTGYTAFSQIIKYPIDCLKIDKSFIDDLHSENEVKKTLVKSILAIAKSYKLQTVAEGIEKDEQFKLLKEMGCDSIQGYLLSKPISWEHFKTLLQDQDGQGNVIKIAN</sequence>
<evidence type="ECO:0000259" key="2">
    <source>
        <dbReference type="PROSITE" id="PS50883"/>
    </source>
</evidence>
<evidence type="ECO:0000256" key="1">
    <source>
        <dbReference type="SAM" id="Phobius"/>
    </source>
</evidence>
<dbReference type="AlphaFoldDB" id="A0AAW8R021"/>
<feature type="domain" description="EAL" evidence="2">
    <location>
        <begin position="429"/>
        <end position="685"/>
    </location>
</feature>
<dbReference type="RefSeq" id="WP_311360340.1">
    <property type="nucleotide sequence ID" value="NZ_JAVRIE010000001.1"/>
</dbReference>
<dbReference type="SMART" id="SM00267">
    <property type="entry name" value="GGDEF"/>
    <property type="match status" value="1"/>
</dbReference>
<dbReference type="Gene3D" id="3.20.20.450">
    <property type="entry name" value="EAL domain"/>
    <property type="match status" value="1"/>
</dbReference>
<dbReference type="EMBL" id="JAVRIE010000001">
    <property type="protein sequence ID" value="MDT0581558.1"/>
    <property type="molecule type" value="Genomic_DNA"/>
</dbReference>
<name>A0AAW8R021_9ALTE</name>
<gene>
    <name evidence="4" type="ORF">RM544_03335</name>
</gene>
<dbReference type="InterPro" id="IPR050706">
    <property type="entry name" value="Cyclic-di-GMP_PDE-like"/>
</dbReference>
<dbReference type="SUPFAM" id="SSF141868">
    <property type="entry name" value="EAL domain-like"/>
    <property type="match status" value="1"/>
</dbReference>
<dbReference type="PANTHER" id="PTHR33121:SF71">
    <property type="entry name" value="OXYGEN SENSOR PROTEIN DOSP"/>
    <property type="match status" value="1"/>
</dbReference>
<protein>
    <submittedName>
        <fullName evidence="4">EAL domain-containing protein</fullName>
    </submittedName>
</protein>
<dbReference type="InterPro" id="IPR043128">
    <property type="entry name" value="Rev_trsase/Diguanyl_cyclase"/>
</dbReference>
<dbReference type="InterPro" id="IPR035919">
    <property type="entry name" value="EAL_sf"/>
</dbReference>
<dbReference type="GO" id="GO:0071111">
    <property type="term" value="F:cyclic-guanylate-specific phosphodiesterase activity"/>
    <property type="evidence" value="ECO:0007669"/>
    <property type="project" value="InterPro"/>
</dbReference>
<dbReference type="InterPro" id="IPR001633">
    <property type="entry name" value="EAL_dom"/>
</dbReference>
<dbReference type="CDD" id="cd01948">
    <property type="entry name" value="EAL"/>
    <property type="match status" value="1"/>
</dbReference>
<dbReference type="InterPro" id="IPR029787">
    <property type="entry name" value="Nucleotide_cyclase"/>
</dbReference>
<comment type="caution">
    <text evidence="4">The sequence shown here is derived from an EMBL/GenBank/DDBJ whole genome shotgun (WGS) entry which is preliminary data.</text>
</comment>
<dbReference type="CDD" id="cd01949">
    <property type="entry name" value="GGDEF"/>
    <property type="match status" value="1"/>
</dbReference>
<dbReference type="Proteomes" id="UP001249020">
    <property type="component" value="Unassembled WGS sequence"/>
</dbReference>
<evidence type="ECO:0000259" key="3">
    <source>
        <dbReference type="PROSITE" id="PS50887"/>
    </source>
</evidence>
<dbReference type="SMART" id="SM00052">
    <property type="entry name" value="EAL"/>
    <property type="match status" value="1"/>
</dbReference>
<dbReference type="NCBIfam" id="TIGR00254">
    <property type="entry name" value="GGDEF"/>
    <property type="match status" value="1"/>
</dbReference>
<dbReference type="Pfam" id="PF00990">
    <property type="entry name" value="GGDEF"/>
    <property type="match status" value="1"/>
</dbReference>
<feature type="domain" description="GGDEF" evidence="3">
    <location>
        <begin position="282"/>
        <end position="420"/>
    </location>
</feature>
<reference evidence="4 5" key="1">
    <citation type="submission" date="2023-09" db="EMBL/GenBank/DDBJ databases">
        <authorList>
            <person name="Rey-Velasco X."/>
        </authorList>
    </citation>
    <scope>NUCLEOTIDE SEQUENCE [LARGE SCALE GENOMIC DNA]</scope>
    <source>
        <strain evidence="4 5">W409</strain>
    </source>
</reference>
<evidence type="ECO:0000313" key="4">
    <source>
        <dbReference type="EMBL" id="MDT0581558.1"/>
    </source>
</evidence>
<proteinExistence type="predicted"/>
<dbReference type="InterPro" id="IPR000160">
    <property type="entry name" value="GGDEF_dom"/>
</dbReference>
<dbReference type="PANTHER" id="PTHR33121">
    <property type="entry name" value="CYCLIC DI-GMP PHOSPHODIESTERASE PDEF"/>
    <property type="match status" value="1"/>
</dbReference>
<keyword evidence="5" id="KW-1185">Reference proteome</keyword>
<organism evidence="4 5">
    <name type="scientific">Brumicola blandensis</name>
    <dbReference type="NCBI Taxonomy" id="3075611"/>
    <lineage>
        <taxon>Bacteria</taxon>
        <taxon>Pseudomonadati</taxon>
        <taxon>Pseudomonadota</taxon>
        <taxon>Gammaproteobacteria</taxon>
        <taxon>Alteromonadales</taxon>
        <taxon>Alteromonadaceae</taxon>
        <taxon>Brumicola</taxon>
    </lineage>
</organism>
<accession>A0AAW8R021</accession>
<keyword evidence="1" id="KW-0472">Membrane</keyword>